<dbReference type="Gene3D" id="2.130.10.130">
    <property type="entry name" value="Integrin alpha, N-terminal"/>
    <property type="match status" value="2"/>
</dbReference>
<feature type="region of interest" description="Disordered" evidence="15">
    <location>
        <begin position="1410"/>
        <end position="1429"/>
    </location>
</feature>
<keyword evidence="11 14" id="KW-0675">Receptor</keyword>
<comment type="caution">
    <text evidence="19">The sequence shown here is derived from an EMBL/GenBank/DDBJ whole genome shotgun (WGS) entry which is preliminary data.</text>
</comment>
<evidence type="ECO:0000256" key="11">
    <source>
        <dbReference type="ARBA" id="ARBA00023170"/>
    </source>
</evidence>
<feature type="region of interest" description="Disordered" evidence="15">
    <location>
        <begin position="1005"/>
        <end position="1028"/>
    </location>
</feature>
<dbReference type="GO" id="GO:0007160">
    <property type="term" value="P:cell-matrix adhesion"/>
    <property type="evidence" value="ECO:0007669"/>
    <property type="project" value="TreeGrafter"/>
</dbReference>
<dbReference type="InterPro" id="IPR048285">
    <property type="entry name" value="Integrin_alpha_Ig-like_2"/>
</dbReference>
<evidence type="ECO:0000256" key="7">
    <source>
        <dbReference type="ARBA" id="ARBA00022989"/>
    </source>
</evidence>
<feature type="compositionally biased region" description="Low complexity" evidence="15">
    <location>
        <begin position="1012"/>
        <end position="1028"/>
    </location>
</feature>
<dbReference type="InterPro" id="IPR028994">
    <property type="entry name" value="Integrin_alpha_N"/>
</dbReference>
<dbReference type="Pfam" id="PF20806">
    <property type="entry name" value="Integrin_A_Ig_3"/>
    <property type="match status" value="2"/>
</dbReference>
<dbReference type="PRINTS" id="PR01185">
    <property type="entry name" value="INTEGRINA"/>
</dbReference>
<evidence type="ECO:0000256" key="1">
    <source>
        <dbReference type="ARBA" id="ARBA00004479"/>
    </source>
</evidence>
<evidence type="ECO:0000256" key="3">
    <source>
        <dbReference type="ARBA" id="ARBA00022692"/>
    </source>
</evidence>
<keyword evidence="10" id="KW-1015">Disulfide bond</keyword>
<sequence length="1816" mass="195992">MSDDHRPSQDPQCSSNLPKRPITSKAKAKMCSRTRWKQSSFQCREVLLVVWLSLTTTTCVNAFNVDVNSKVIHSGPRGACDQDCMFGFAVAQHREGGTPWLLVGAPTAESGQPGVTKGGAVYKCKPDAPGSCDQIPFDIYGTYACAPRYIYYIFMNRMDPVGMCITSRRNFTEVRAYRPCACAPRYIWYSHNFARREPIGTCFTAKNNFADYSEYSPCRASDVVQKNTHGENVLVGKWGYHRQGSCQAGIGGAVAESGEQMFVGAPGSWYWQGQVFSQNLSHLADQHKTGEGSPNDDDSYLGYSVTTGEFNGDGDNADVAVGMPRGASLTGKILIYNSNLTNLYNLTGDQIGAYFGYSVAAGDLNGDGLDDLIIGSPMWTNYEIMGKYETGRVYVVYQDSQHKFKKFDTLDGENHKARFGLSVACAGNLNLDGMTRSHPKGIEDLIVGAPYDGADHRGAIYIFMGSEDGILGKFAQVIRAADISSTIRTFGWSISAGMDLDKNKYPDLLVGAYDSSNAVYLRSAPVVHLDSKVNILQGNKQIDLERKKCTLSDGQTRVPCVNVSVTMIYHGEEVPDSIDLDLQYVLDVKKDHAKRMYFLDKEGHSSRNKTITIQKGKPFEHVFMVYLTAAPISDKLTTLDVQVRYSLKTSQIGFGSSRSLMPVLGQFEKMAIDSISIQKDCGTDNLCIPNLSLKASQMGTYVIGSDEKLEITAEITNTGEDAFNAMYYLQIPRGINYINTNSSELTPLCSPPTIQNNRTLKCEIGNPLPANSELTLNVYLQPTDDEDEDQLLNQYDFEMAVNSSNPENGSDNQDNRRLIRIPVTVSTDWRVTGTSKPSQVEYNISQEIPDKYYFEDELGEEVFHVYDVKNRGPSTIKEAEVFILWPSFNDNGDHLLYLLNVDYDHSKAKCDSIDNINPLYVKGSSYGSAGGAAGGETSYTYESKYSSSNANNGGRDGSYGSAGGAYGGLGSAAGAQGGNYRHGSRFGNTIQYSGGSEGSSIVAEGAEETKLSARGSSESSGSSRGTVSYSGWKLLDNGTYIRIYDGRRGSAQGRNEINLGGRTGSSSSGSDNSGWVLQPDNSYKKTQSNWSSWSSESSRGATGGANLNNQGGYTGSAQGSGSSYGSAYGQSGSETQLGGGSISQAGGDNTIFNAARGPGDYHGTMRKSELENEAGGAVFSATGSETRNQVENTRYQGNVDNSYQGSSRGSYQSQSGRTNTGSAGSYQGGSLAGGSYNSGSYQESSGSSQPGNTFRSNFNSETVSGSNGLSSSETSSGSSLSSGSSSSGATEAAAQGKWVWSEANNQWEWKESIAASSFASGSSNNLSGSSSASYGSRSGGAQINQGSSQSYTGDSQISQGTSQSYSGGSQISQGKAGGSNYNEVGGGFDGPGPFNPGGQPTVVEGTYAEAKSRDGSGTSYRGPTGRFGAVANEGEYRGLNQGVQGQAGFQRSQGGSRGQSYRGSSSYQQSGSQGARQGDARGSTDQNGAYFRSGHIGEENAVDNQVDGGSSSGSNDSGWVLLNNGTYVRRTSAWSSQSSYQGGVDVSQDEMNRLNRQNQLQNEVQSQGEMGYGGKNIEDGDHGTNSTGWIRQPDGTMVRKSSSWASWSKTVAGDNYDRNELELIKRRLENQARSHLGQVEAKVAPSNIEPGFESQLVSGQQRRTRVKRQFDEQDLDDAISDCFPSRCTIMRCTVGPLLKGDSVLFKIRARLFTETQIKNYADKVQISSKLVTRITRLPHQADVSRIEYQTHQVTTEVFPSELAEGSIPWWVWLLAALGGLLLLALIIFCLWRCGFFKRKRPTDSPEKQPLNRNGYH</sequence>
<dbReference type="GO" id="GO:0048513">
    <property type="term" value="P:animal organ development"/>
    <property type="evidence" value="ECO:0007669"/>
    <property type="project" value="UniProtKB-ARBA"/>
</dbReference>
<dbReference type="InterPro" id="IPR013519">
    <property type="entry name" value="Int_alpha_beta-p"/>
</dbReference>
<dbReference type="GO" id="GO:0033627">
    <property type="term" value="P:cell adhesion mediated by integrin"/>
    <property type="evidence" value="ECO:0007669"/>
    <property type="project" value="TreeGrafter"/>
</dbReference>
<dbReference type="EMBL" id="VCGU01000002">
    <property type="protein sequence ID" value="TRY80105.1"/>
    <property type="molecule type" value="Genomic_DNA"/>
</dbReference>
<dbReference type="GO" id="GO:0007157">
    <property type="term" value="P:heterophilic cell-cell adhesion via plasma membrane cell adhesion molecules"/>
    <property type="evidence" value="ECO:0007669"/>
    <property type="project" value="UniProtKB-ARBA"/>
</dbReference>
<evidence type="ECO:0000256" key="14">
    <source>
        <dbReference type="RuleBase" id="RU003762"/>
    </source>
</evidence>
<protein>
    <submittedName>
        <fullName evidence="19">Uncharacterized protein</fullName>
    </submittedName>
</protein>
<dbReference type="SMART" id="SM00191">
    <property type="entry name" value="Int_alpha"/>
    <property type="match status" value="5"/>
</dbReference>
<feature type="repeat" description="FG-GAP" evidence="13">
    <location>
        <begin position="287"/>
        <end position="340"/>
    </location>
</feature>
<feature type="domain" description="Integrin alpha first immunoglubulin-like" evidence="16">
    <location>
        <begin position="524"/>
        <end position="679"/>
    </location>
</feature>
<feature type="repeat" description="FG-GAP" evidence="13">
    <location>
        <begin position="70"/>
        <end position="133"/>
    </location>
</feature>
<dbReference type="GO" id="GO:0005178">
    <property type="term" value="F:integrin binding"/>
    <property type="evidence" value="ECO:0007669"/>
    <property type="project" value="TreeGrafter"/>
</dbReference>
<keyword evidence="3 14" id="KW-0812">Transmembrane</keyword>
<evidence type="ECO:0000256" key="12">
    <source>
        <dbReference type="ARBA" id="ARBA00023180"/>
    </source>
</evidence>
<keyword evidence="9 14" id="KW-0472">Membrane</keyword>
<dbReference type="InterPro" id="IPR013517">
    <property type="entry name" value="FG-GAP"/>
</dbReference>
<dbReference type="InterPro" id="IPR032695">
    <property type="entry name" value="Integrin_dom_sf"/>
</dbReference>
<dbReference type="InterPro" id="IPR013649">
    <property type="entry name" value="Integrin_alpha_Ig-like_1"/>
</dbReference>
<feature type="compositionally biased region" description="Low complexity" evidence="15">
    <location>
        <begin position="1318"/>
        <end position="1341"/>
    </location>
</feature>
<dbReference type="PANTHER" id="PTHR23220:SF133">
    <property type="entry name" value="INTEGRIN ALPHA-PS2"/>
    <property type="match status" value="1"/>
</dbReference>
<evidence type="ECO:0000256" key="5">
    <source>
        <dbReference type="ARBA" id="ARBA00022737"/>
    </source>
</evidence>
<feature type="compositionally biased region" description="Low complexity" evidence="15">
    <location>
        <begin position="1202"/>
        <end position="1217"/>
    </location>
</feature>
<feature type="repeat" description="FG-GAP" evidence="13">
    <location>
        <begin position="406"/>
        <end position="472"/>
    </location>
</feature>
<keyword evidence="20" id="KW-1185">Reference proteome</keyword>
<dbReference type="STRING" id="6832.A0A553PR13"/>
<evidence type="ECO:0000259" key="17">
    <source>
        <dbReference type="Pfam" id="PF20805"/>
    </source>
</evidence>
<feature type="compositionally biased region" description="Low complexity" evidence="15">
    <location>
        <begin position="1115"/>
        <end position="1133"/>
    </location>
</feature>
<dbReference type="PROSITE" id="PS00242">
    <property type="entry name" value="INTEGRIN_ALPHA"/>
    <property type="match status" value="1"/>
</dbReference>
<feature type="compositionally biased region" description="Polar residues" evidence="15">
    <location>
        <begin position="1142"/>
        <end position="1152"/>
    </location>
</feature>
<dbReference type="InterPro" id="IPR048286">
    <property type="entry name" value="Integrin_alpha_Ig-like_3"/>
</dbReference>
<dbReference type="PANTHER" id="PTHR23220">
    <property type="entry name" value="INTEGRIN ALPHA"/>
    <property type="match status" value="1"/>
</dbReference>
<reference evidence="19 20" key="1">
    <citation type="journal article" date="2018" name="Nat. Ecol. Evol.">
        <title>Genomic signatures of mitonuclear coevolution across populations of Tigriopus californicus.</title>
        <authorList>
            <person name="Barreto F.S."/>
            <person name="Watson E.T."/>
            <person name="Lima T.G."/>
            <person name="Willett C.S."/>
            <person name="Edmands S."/>
            <person name="Li W."/>
            <person name="Burton R.S."/>
        </authorList>
    </citation>
    <scope>NUCLEOTIDE SEQUENCE [LARGE SCALE GENOMIC DNA]</scope>
    <source>
        <strain evidence="19 20">San Diego</strain>
    </source>
</reference>
<dbReference type="Gene3D" id="1.20.5.930">
    <property type="entry name" value="Bicelle-embedded integrin alpha(iib) transmembrane segment"/>
    <property type="match status" value="1"/>
</dbReference>
<feature type="region of interest" description="Disordered" evidence="15">
    <location>
        <begin position="1445"/>
        <end position="1491"/>
    </location>
</feature>
<evidence type="ECO:0000256" key="10">
    <source>
        <dbReference type="ARBA" id="ARBA00023157"/>
    </source>
</evidence>
<keyword evidence="6 14" id="KW-0130">Cell adhesion</keyword>
<keyword evidence="4" id="KW-0732">Signal</keyword>
<dbReference type="Pfam" id="PF01839">
    <property type="entry name" value="FG-GAP"/>
    <property type="match status" value="2"/>
</dbReference>
<keyword evidence="7 14" id="KW-1133">Transmembrane helix</keyword>
<feature type="region of interest" description="Disordered" evidence="15">
    <location>
        <begin position="1318"/>
        <end position="1402"/>
    </location>
</feature>
<feature type="compositionally biased region" description="Low complexity" evidence="15">
    <location>
        <begin position="1260"/>
        <end position="1288"/>
    </location>
</feature>
<gene>
    <name evidence="19" type="ORF">TCAL_12882</name>
</gene>
<comment type="subcellular location">
    <subcellularLocation>
        <location evidence="1 14">Membrane</location>
        <topology evidence="1 14">Single-pass type I membrane protein</topology>
    </subcellularLocation>
</comment>
<keyword evidence="8 14" id="KW-0401">Integrin</keyword>
<feature type="region of interest" description="Disordered" evidence="15">
    <location>
        <begin position="1051"/>
        <end position="1165"/>
    </location>
</feature>
<dbReference type="SUPFAM" id="SSF69179">
    <property type="entry name" value="Integrin domains"/>
    <property type="match status" value="3"/>
</dbReference>
<feature type="region of interest" description="Disordered" evidence="15">
    <location>
        <begin position="1"/>
        <end position="24"/>
    </location>
</feature>
<evidence type="ECO:0000259" key="16">
    <source>
        <dbReference type="Pfam" id="PF08441"/>
    </source>
</evidence>
<dbReference type="PROSITE" id="PS51470">
    <property type="entry name" value="FG_GAP"/>
    <property type="match status" value="5"/>
</dbReference>
<evidence type="ECO:0000313" key="19">
    <source>
        <dbReference type="EMBL" id="TRY80105.1"/>
    </source>
</evidence>
<evidence type="ECO:0000256" key="15">
    <source>
        <dbReference type="SAM" id="MobiDB-lite"/>
    </source>
</evidence>
<dbReference type="Pfam" id="PF08441">
    <property type="entry name" value="Integrin_A_Ig_1"/>
    <property type="match status" value="1"/>
</dbReference>
<dbReference type="Proteomes" id="UP000318571">
    <property type="component" value="Chromosome 6"/>
</dbReference>
<dbReference type="Gene3D" id="2.60.40.1460">
    <property type="entry name" value="Integrin domains. Chain A, domain 2"/>
    <property type="match status" value="1"/>
</dbReference>
<dbReference type="Gene3D" id="2.60.40.1530">
    <property type="entry name" value="ntegrin, alpha v. Chain A, domain 4"/>
    <property type="match status" value="2"/>
</dbReference>
<dbReference type="Gene3D" id="2.60.40.1510">
    <property type="entry name" value="ntegrin, alpha v. Chain A, domain 3"/>
    <property type="match status" value="1"/>
</dbReference>
<dbReference type="GO" id="GO:0008305">
    <property type="term" value="C:integrin complex"/>
    <property type="evidence" value="ECO:0007669"/>
    <property type="project" value="InterPro"/>
</dbReference>
<evidence type="ECO:0000256" key="9">
    <source>
        <dbReference type="ARBA" id="ARBA00023136"/>
    </source>
</evidence>
<feature type="transmembrane region" description="Helical" evidence="14">
    <location>
        <begin position="1769"/>
        <end position="1791"/>
    </location>
</feature>
<proteinExistence type="inferred from homology"/>
<feature type="domain" description="Integrin alpha third immunoglobulin-like" evidence="18">
    <location>
        <begin position="1650"/>
        <end position="1759"/>
    </location>
</feature>
<feature type="compositionally biased region" description="Polar residues" evidence="15">
    <location>
        <begin position="1342"/>
        <end position="1354"/>
    </location>
</feature>
<accession>A0A553PR13</accession>
<feature type="compositionally biased region" description="Low complexity" evidence="15">
    <location>
        <begin position="1064"/>
        <end position="1074"/>
    </location>
</feature>
<dbReference type="InterPro" id="IPR000413">
    <property type="entry name" value="Integrin_alpha"/>
</dbReference>
<feature type="domain" description="Integrin alpha second immunoglobulin-like" evidence="17">
    <location>
        <begin position="681"/>
        <end position="813"/>
    </location>
</feature>
<feature type="compositionally biased region" description="Low complexity" evidence="15">
    <location>
        <begin position="1233"/>
        <end position="1251"/>
    </location>
</feature>
<evidence type="ECO:0000313" key="20">
    <source>
        <dbReference type="Proteomes" id="UP000318571"/>
    </source>
</evidence>
<name>A0A553PR13_TIGCA</name>
<feature type="repeat" description="FG-GAP" evidence="13">
    <location>
        <begin position="476"/>
        <end position="538"/>
    </location>
</feature>
<evidence type="ECO:0000259" key="18">
    <source>
        <dbReference type="Pfam" id="PF20806"/>
    </source>
</evidence>
<dbReference type="GO" id="GO:0007229">
    <property type="term" value="P:integrin-mediated signaling pathway"/>
    <property type="evidence" value="ECO:0007669"/>
    <property type="project" value="UniProtKB-KW"/>
</dbReference>
<feature type="compositionally biased region" description="Low complexity" evidence="15">
    <location>
        <begin position="1088"/>
        <end position="1098"/>
    </location>
</feature>
<comment type="similarity">
    <text evidence="2 14">Belongs to the integrin alpha chain family.</text>
</comment>
<organism evidence="19 20">
    <name type="scientific">Tigriopus californicus</name>
    <name type="common">Marine copepod</name>
    <dbReference type="NCBI Taxonomy" id="6832"/>
    <lineage>
        <taxon>Eukaryota</taxon>
        <taxon>Metazoa</taxon>
        <taxon>Ecdysozoa</taxon>
        <taxon>Arthropoda</taxon>
        <taxon>Crustacea</taxon>
        <taxon>Multicrustacea</taxon>
        <taxon>Hexanauplia</taxon>
        <taxon>Copepoda</taxon>
        <taxon>Harpacticoida</taxon>
        <taxon>Harpacticidae</taxon>
        <taxon>Tigriopus</taxon>
    </lineage>
</organism>
<feature type="compositionally biased region" description="Polar residues" evidence="15">
    <location>
        <begin position="1181"/>
        <end position="1201"/>
    </location>
</feature>
<evidence type="ECO:0000256" key="2">
    <source>
        <dbReference type="ARBA" id="ARBA00008054"/>
    </source>
</evidence>
<feature type="repeat" description="FG-GAP" evidence="13">
    <location>
        <begin position="341"/>
        <end position="405"/>
    </location>
</feature>
<evidence type="ECO:0000256" key="13">
    <source>
        <dbReference type="PROSITE-ProRule" id="PRU00803"/>
    </source>
</evidence>
<keyword evidence="12" id="KW-0325">Glycoprotein</keyword>
<evidence type="ECO:0000256" key="8">
    <source>
        <dbReference type="ARBA" id="ARBA00023037"/>
    </source>
</evidence>
<dbReference type="SUPFAM" id="SSF69318">
    <property type="entry name" value="Integrin alpha N-terminal domain"/>
    <property type="match status" value="1"/>
</dbReference>
<dbReference type="OMA" id="QVENTRY"/>
<feature type="region of interest" description="Disordered" evidence="15">
    <location>
        <begin position="1178"/>
        <end position="1289"/>
    </location>
</feature>
<dbReference type="FunFam" id="1.20.5.930:FF:000001">
    <property type="entry name" value="Integrin subunit alpha V"/>
    <property type="match status" value="1"/>
</dbReference>
<dbReference type="Pfam" id="PF20805">
    <property type="entry name" value="Integrin_A_Ig_2"/>
    <property type="match status" value="1"/>
</dbReference>
<evidence type="ECO:0000256" key="4">
    <source>
        <dbReference type="ARBA" id="ARBA00022729"/>
    </source>
</evidence>
<feature type="domain" description="Integrin alpha third immunoglobulin-like" evidence="18">
    <location>
        <begin position="831"/>
        <end position="923"/>
    </location>
</feature>
<evidence type="ECO:0000256" key="6">
    <source>
        <dbReference type="ARBA" id="ARBA00022889"/>
    </source>
</evidence>
<feature type="compositionally biased region" description="Low complexity" evidence="15">
    <location>
        <begin position="1355"/>
        <end position="1374"/>
    </location>
</feature>
<keyword evidence="5" id="KW-0677">Repeat</keyword>
<dbReference type="GO" id="GO:0009897">
    <property type="term" value="C:external side of plasma membrane"/>
    <property type="evidence" value="ECO:0007669"/>
    <property type="project" value="TreeGrafter"/>
</dbReference>
<dbReference type="InterPro" id="IPR018184">
    <property type="entry name" value="Integrin_alpha_C_CS"/>
</dbReference>
<feature type="compositionally biased region" description="Low complexity" evidence="15">
    <location>
        <begin position="1445"/>
        <end position="1477"/>
    </location>
</feature>